<dbReference type="SMART" id="SM00387">
    <property type="entry name" value="HATPase_c"/>
    <property type="match status" value="1"/>
</dbReference>
<gene>
    <name evidence="10" type="ordered locus">WS1590</name>
</gene>
<dbReference type="EC" id="2.7.13.3" evidence="2"/>
<keyword evidence="3" id="KW-0597">Phosphoprotein</keyword>
<dbReference type="eggNOG" id="COG0642">
    <property type="taxonomic scope" value="Bacteria"/>
</dbReference>
<dbReference type="InterPro" id="IPR003661">
    <property type="entry name" value="HisK_dim/P_dom"/>
</dbReference>
<dbReference type="InterPro" id="IPR004358">
    <property type="entry name" value="Sig_transdc_His_kin-like_C"/>
</dbReference>
<dbReference type="InterPro" id="IPR036097">
    <property type="entry name" value="HisK_dim/P_sf"/>
</dbReference>
<evidence type="ECO:0000256" key="6">
    <source>
        <dbReference type="ARBA" id="ARBA00022777"/>
    </source>
</evidence>
<dbReference type="PANTHER" id="PTHR43065:SF10">
    <property type="entry name" value="PEROXIDE STRESS-ACTIVATED HISTIDINE KINASE MAK3"/>
    <property type="match status" value="1"/>
</dbReference>
<proteinExistence type="predicted"/>
<dbReference type="InterPro" id="IPR003594">
    <property type="entry name" value="HATPase_dom"/>
</dbReference>
<evidence type="ECO:0000313" key="10">
    <source>
        <dbReference type="EMBL" id="CAE10629.1"/>
    </source>
</evidence>
<evidence type="ECO:0000256" key="1">
    <source>
        <dbReference type="ARBA" id="ARBA00000085"/>
    </source>
</evidence>
<keyword evidence="8" id="KW-0902">Two-component regulatory system</keyword>
<keyword evidence="6 10" id="KW-0418">Kinase</keyword>
<evidence type="ECO:0000256" key="3">
    <source>
        <dbReference type="ARBA" id="ARBA00022553"/>
    </source>
</evidence>
<dbReference type="SMART" id="SM00388">
    <property type="entry name" value="HisKA"/>
    <property type="match status" value="1"/>
</dbReference>
<dbReference type="SUPFAM" id="SSF47384">
    <property type="entry name" value="Homodimeric domain of signal transducing histidine kinase"/>
    <property type="match status" value="1"/>
</dbReference>
<evidence type="ECO:0000256" key="8">
    <source>
        <dbReference type="ARBA" id="ARBA00023012"/>
    </source>
</evidence>
<organism evidence="11">
    <name type="scientific">Wolinella succinogenes (strain ATCC 29543 / DSM 1740 / CCUG 13145 / JCM 31913 / LMG 7466 / NCTC 11488 / FDC 602W)</name>
    <name type="common">Vibrio succinogenes</name>
    <dbReference type="NCBI Taxonomy" id="273121"/>
    <lineage>
        <taxon>Bacteria</taxon>
        <taxon>Pseudomonadati</taxon>
        <taxon>Campylobacterota</taxon>
        <taxon>Epsilonproteobacteria</taxon>
        <taxon>Campylobacterales</taxon>
        <taxon>Helicobacteraceae</taxon>
        <taxon>Wolinella</taxon>
    </lineage>
</organism>
<dbReference type="EMBL" id="BX571661">
    <property type="protein sequence ID" value="CAE10629.1"/>
    <property type="molecule type" value="Genomic_DNA"/>
</dbReference>
<dbReference type="AlphaFoldDB" id="Q7M8K7"/>
<evidence type="ECO:0000259" key="9">
    <source>
        <dbReference type="PROSITE" id="PS50109"/>
    </source>
</evidence>
<dbReference type="PANTHER" id="PTHR43065">
    <property type="entry name" value="SENSOR HISTIDINE KINASE"/>
    <property type="match status" value="1"/>
</dbReference>
<reference evidence="10 11" key="1">
    <citation type="journal article" date="2003" name="Proc. Natl. Acad. Sci. U.S.A.">
        <title>Complete genome sequence and analysis of Wolinella succinogenes.</title>
        <authorList>
            <person name="Baar C."/>
            <person name="Eppinger M."/>
            <person name="Raddatz G."/>
            <person name="Simon JM."/>
            <person name="Lanz C."/>
            <person name="Klimmek O."/>
            <person name="Nandakumar R."/>
            <person name="Gross R."/>
            <person name="Rosinus A."/>
            <person name="Keller H."/>
            <person name="Jagtap P."/>
            <person name="Linke B."/>
            <person name="Meyer F."/>
            <person name="Lederer H."/>
            <person name="Schuster S.C."/>
        </authorList>
    </citation>
    <scope>NUCLEOTIDE SEQUENCE [LARGE SCALE GENOMIC DNA]</scope>
    <source>
        <strain evidence="11">ATCC 29543 / DSM 1740 / CCUG 13145 / JCM 31913 / LMG 7466 / NCTC 11488 / FDC 602W</strain>
    </source>
</reference>
<accession>Q7M8K7</accession>
<dbReference type="Proteomes" id="UP000000422">
    <property type="component" value="Chromosome"/>
</dbReference>
<keyword evidence="7" id="KW-0067">ATP-binding</keyword>
<evidence type="ECO:0000256" key="4">
    <source>
        <dbReference type="ARBA" id="ARBA00022679"/>
    </source>
</evidence>
<dbReference type="HOGENOM" id="CLU_000445_114_39_7"/>
<dbReference type="Gene3D" id="3.30.565.10">
    <property type="entry name" value="Histidine kinase-like ATPase, C-terminal domain"/>
    <property type="match status" value="1"/>
</dbReference>
<keyword evidence="11" id="KW-1185">Reference proteome</keyword>
<dbReference type="PRINTS" id="PR00344">
    <property type="entry name" value="BCTRLSENSOR"/>
</dbReference>
<evidence type="ECO:0000313" key="11">
    <source>
        <dbReference type="Proteomes" id="UP000000422"/>
    </source>
</evidence>
<dbReference type="KEGG" id="wsu:WS1590"/>
<keyword evidence="5" id="KW-0547">Nucleotide-binding</keyword>
<dbReference type="PROSITE" id="PS50109">
    <property type="entry name" value="HIS_KIN"/>
    <property type="match status" value="1"/>
</dbReference>
<dbReference type="GO" id="GO:0005524">
    <property type="term" value="F:ATP binding"/>
    <property type="evidence" value="ECO:0007669"/>
    <property type="project" value="UniProtKB-KW"/>
</dbReference>
<comment type="catalytic activity">
    <reaction evidence="1">
        <text>ATP + protein L-histidine = ADP + protein N-phospho-L-histidine.</text>
        <dbReference type="EC" id="2.7.13.3"/>
    </reaction>
</comment>
<dbReference type="RefSeq" id="WP_011139413.1">
    <property type="nucleotide sequence ID" value="NC_005090.1"/>
</dbReference>
<evidence type="ECO:0000256" key="2">
    <source>
        <dbReference type="ARBA" id="ARBA00012438"/>
    </source>
</evidence>
<feature type="domain" description="Histidine kinase" evidence="9">
    <location>
        <begin position="132"/>
        <end position="335"/>
    </location>
</feature>
<evidence type="ECO:0000256" key="7">
    <source>
        <dbReference type="ARBA" id="ARBA00022840"/>
    </source>
</evidence>
<dbReference type="STRING" id="273121.WS1590"/>
<keyword evidence="4" id="KW-0808">Transferase</keyword>
<dbReference type="Pfam" id="PF02518">
    <property type="entry name" value="HATPase_c"/>
    <property type="match status" value="1"/>
</dbReference>
<dbReference type="InterPro" id="IPR005467">
    <property type="entry name" value="His_kinase_dom"/>
</dbReference>
<dbReference type="Gene3D" id="1.10.287.130">
    <property type="match status" value="1"/>
</dbReference>
<dbReference type="CDD" id="cd00082">
    <property type="entry name" value="HisKA"/>
    <property type="match status" value="1"/>
</dbReference>
<dbReference type="InterPro" id="IPR036890">
    <property type="entry name" value="HATPase_C_sf"/>
</dbReference>
<dbReference type="Pfam" id="PF00512">
    <property type="entry name" value="HisKA"/>
    <property type="match status" value="1"/>
</dbReference>
<dbReference type="SUPFAM" id="SSF55874">
    <property type="entry name" value="ATPase domain of HSP90 chaperone/DNA topoisomerase II/histidine kinase"/>
    <property type="match status" value="1"/>
</dbReference>
<sequence>MITQELLDSLSSSDKQALMEGLKELIDQSYKVEKEFVELKGLFEGVLELLPNALWVLDEEGGLVYQNSESLKIKNLLEFILERQSGGEMELEGNHYLVQINQKMGKKIISATDITDEKRKERLISMGQVAAHLAHEIRNPIGSVTLLSSTLLKRVDTATKPIVLEIKKATWRVERIIKATLLFSRGLQLSKASFALERLKEEIELSMSYYPYSKNIDFSFEIPPEAMMEADFDLIGIVLQNFVFNAIDAIEEVEEGEEGRIELLYREEEEFGIFEIYDDGKPIENKNILFEPFKTTKIKGNGLGLALSLRIIEAHEGSVRLIEGEKKGFEIRIRK</sequence>
<dbReference type="GO" id="GO:0000155">
    <property type="term" value="F:phosphorelay sensor kinase activity"/>
    <property type="evidence" value="ECO:0007669"/>
    <property type="project" value="InterPro"/>
</dbReference>
<name>Q7M8K7_WOLSU</name>
<protein>
    <recommendedName>
        <fullName evidence="2">histidine kinase</fullName>
        <ecNumber evidence="2">2.7.13.3</ecNumber>
    </recommendedName>
</protein>
<evidence type="ECO:0000256" key="5">
    <source>
        <dbReference type="ARBA" id="ARBA00022741"/>
    </source>
</evidence>